<evidence type="ECO:0000256" key="4">
    <source>
        <dbReference type="ARBA" id="ARBA00023136"/>
    </source>
</evidence>
<keyword evidence="5 7" id="KW-0807">Transducer</keyword>
<feature type="domain" description="Methyl-accepting transducer" evidence="9">
    <location>
        <begin position="400"/>
        <end position="636"/>
    </location>
</feature>
<reference evidence="12" key="1">
    <citation type="submission" date="2016-10" db="EMBL/GenBank/DDBJ databases">
        <authorList>
            <person name="Varghese N."/>
            <person name="Submissions S."/>
        </authorList>
    </citation>
    <scope>NUCLEOTIDE SEQUENCE [LARGE SCALE GENOMIC DNA]</scope>
    <source>
        <strain evidence="12">DSM 24213</strain>
    </source>
</reference>
<evidence type="ECO:0000259" key="9">
    <source>
        <dbReference type="PROSITE" id="PS50111"/>
    </source>
</evidence>
<feature type="domain" description="HAMP" evidence="10">
    <location>
        <begin position="343"/>
        <end position="395"/>
    </location>
</feature>
<dbReference type="EMBL" id="FOUI01000003">
    <property type="protein sequence ID" value="SFM32302.1"/>
    <property type="molecule type" value="Genomic_DNA"/>
</dbReference>
<evidence type="ECO:0000256" key="5">
    <source>
        <dbReference type="ARBA" id="ARBA00023224"/>
    </source>
</evidence>
<dbReference type="RefSeq" id="WP_093473503.1">
    <property type="nucleotide sequence ID" value="NZ_FOUI01000003.1"/>
</dbReference>
<dbReference type="InterPro" id="IPR004089">
    <property type="entry name" value="MCPsignal_dom"/>
</dbReference>
<dbReference type="CDD" id="cd06225">
    <property type="entry name" value="HAMP"/>
    <property type="match status" value="1"/>
</dbReference>
<keyword evidence="12" id="KW-1185">Reference proteome</keyword>
<dbReference type="SMART" id="SM00283">
    <property type="entry name" value="MA"/>
    <property type="match status" value="1"/>
</dbReference>
<dbReference type="GO" id="GO:0007165">
    <property type="term" value="P:signal transduction"/>
    <property type="evidence" value="ECO:0007669"/>
    <property type="project" value="UniProtKB-KW"/>
</dbReference>
<dbReference type="SMART" id="SM00304">
    <property type="entry name" value="HAMP"/>
    <property type="match status" value="1"/>
</dbReference>
<dbReference type="GO" id="GO:0016020">
    <property type="term" value="C:membrane"/>
    <property type="evidence" value="ECO:0007669"/>
    <property type="project" value="UniProtKB-SubCell"/>
</dbReference>
<dbReference type="InterPro" id="IPR003660">
    <property type="entry name" value="HAMP_dom"/>
</dbReference>
<dbReference type="Pfam" id="PF00672">
    <property type="entry name" value="HAMP"/>
    <property type="match status" value="1"/>
</dbReference>
<evidence type="ECO:0000256" key="3">
    <source>
        <dbReference type="ARBA" id="ARBA00022989"/>
    </source>
</evidence>
<keyword evidence="3 8" id="KW-1133">Transmembrane helix</keyword>
<organism evidence="11 12">
    <name type="scientific">Halopseudomonas yangmingensis</name>
    <dbReference type="NCBI Taxonomy" id="1720063"/>
    <lineage>
        <taxon>Bacteria</taxon>
        <taxon>Pseudomonadati</taxon>
        <taxon>Pseudomonadota</taxon>
        <taxon>Gammaproteobacteria</taxon>
        <taxon>Pseudomonadales</taxon>
        <taxon>Pseudomonadaceae</taxon>
        <taxon>Halopseudomonas</taxon>
    </lineage>
</organism>
<dbReference type="Proteomes" id="UP000243629">
    <property type="component" value="Unassembled WGS sequence"/>
</dbReference>
<dbReference type="SUPFAM" id="SSF58104">
    <property type="entry name" value="Methyl-accepting chemotaxis protein (MCP) signaling domain"/>
    <property type="match status" value="1"/>
</dbReference>
<dbReference type="AlphaFoldDB" id="A0A1I4PWV4"/>
<comment type="similarity">
    <text evidence="6">Belongs to the methyl-accepting chemotaxis (MCP) protein family.</text>
</comment>
<evidence type="ECO:0000256" key="8">
    <source>
        <dbReference type="SAM" id="Phobius"/>
    </source>
</evidence>
<dbReference type="PROSITE" id="PS50885">
    <property type="entry name" value="HAMP"/>
    <property type="match status" value="1"/>
</dbReference>
<evidence type="ECO:0000256" key="2">
    <source>
        <dbReference type="ARBA" id="ARBA00022692"/>
    </source>
</evidence>
<evidence type="ECO:0000313" key="12">
    <source>
        <dbReference type="Proteomes" id="UP000243629"/>
    </source>
</evidence>
<dbReference type="CDD" id="cd11386">
    <property type="entry name" value="MCP_signal"/>
    <property type="match status" value="1"/>
</dbReference>
<dbReference type="Gene3D" id="1.10.287.950">
    <property type="entry name" value="Methyl-accepting chemotaxis protein"/>
    <property type="match status" value="1"/>
</dbReference>
<evidence type="ECO:0000256" key="6">
    <source>
        <dbReference type="ARBA" id="ARBA00029447"/>
    </source>
</evidence>
<feature type="transmembrane region" description="Helical" evidence="8">
    <location>
        <begin position="319"/>
        <end position="341"/>
    </location>
</feature>
<comment type="subcellular location">
    <subcellularLocation>
        <location evidence="1">Membrane</location>
        <topology evidence="1">Multi-pass membrane protein</topology>
    </subcellularLocation>
</comment>
<accession>A0A1I4PWV4</accession>
<protein>
    <submittedName>
        <fullName evidence="11">Methyl-accepting chemotaxis protein</fullName>
    </submittedName>
</protein>
<dbReference type="STRING" id="1720063.SAMN05216217_103152"/>
<feature type="transmembrane region" description="Helical" evidence="8">
    <location>
        <begin position="21"/>
        <end position="40"/>
    </location>
</feature>
<evidence type="ECO:0000259" key="10">
    <source>
        <dbReference type="PROSITE" id="PS50885"/>
    </source>
</evidence>
<dbReference type="Pfam" id="PF00015">
    <property type="entry name" value="MCPsignal"/>
    <property type="match status" value="1"/>
</dbReference>
<keyword evidence="4 8" id="KW-0472">Membrane</keyword>
<sequence length="672" mass="72936">MKTILAPAIALMNRLSYGMKFSLISVLFFVPLGIISAMLVQQSWERVQVTQRALDGMELVRQGMELVRDAETLRDLDAVLFILGQGEYAETIERQSQQLREHVVASLQALPLDVGDAGQADLLALRDTLLETQQRIGKESSRNRAPMSVQAYNEMTSLYTFGAAFAGLPQDFDRNVRQLSDLLINVTPRVTSTLGHGRAVGAYSTGVGYLNSDASREMDDLIEALQALSTDYAQVLNATFSDQRLSSLQGVANASLETLATAAMMFEDEVVMADTLEGTWDQFFQRVTGQIDQTYVMNRDILSVLDGLLQQRLAQNTRAMTLLILALSLVTLLIIYLYAGFYMATRRTLSRLSVLMEQVAAGDMRVNIEVDSRDELGDLASHFNNTVARIRNLIAQASQTVIEVGEQAQQVQSISTSSSEAVSAQLSRIEQVAAAMNEMSATSQEVARSAAMAVSSAGEVNDQTLDGQRLVESSVSGINRLASEIENSVQVINQLKADSASISQVLDVIKGVAEQTNLLALNAAIEAARAGEQGRGFAVVADEVRTLAQRTHKSTEEIEQMIGRLQSGVGAAVKAMGASHDLTGASVDQSHRVQEALQRILAAVGQIVDQSQQIATAAEEQTAVSNDIDQNIVEINQAGEQTAEGALRAEQSSQQMSERVRQLQEIISAFKV</sequence>
<dbReference type="GO" id="GO:0006935">
    <property type="term" value="P:chemotaxis"/>
    <property type="evidence" value="ECO:0007669"/>
    <property type="project" value="UniProtKB-ARBA"/>
</dbReference>
<keyword evidence="2 8" id="KW-0812">Transmembrane</keyword>
<dbReference type="OrthoDB" id="5694686at2"/>
<dbReference type="PANTHER" id="PTHR32089">
    <property type="entry name" value="METHYL-ACCEPTING CHEMOTAXIS PROTEIN MCPB"/>
    <property type="match status" value="1"/>
</dbReference>
<name>A0A1I4PWV4_9GAMM</name>
<evidence type="ECO:0000256" key="1">
    <source>
        <dbReference type="ARBA" id="ARBA00004141"/>
    </source>
</evidence>
<evidence type="ECO:0000313" key="11">
    <source>
        <dbReference type="EMBL" id="SFM32302.1"/>
    </source>
</evidence>
<dbReference type="PROSITE" id="PS50111">
    <property type="entry name" value="CHEMOTAXIS_TRANSDUC_2"/>
    <property type="match status" value="1"/>
</dbReference>
<evidence type="ECO:0000256" key="7">
    <source>
        <dbReference type="PROSITE-ProRule" id="PRU00284"/>
    </source>
</evidence>
<proteinExistence type="inferred from homology"/>
<dbReference type="PANTHER" id="PTHR32089:SF119">
    <property type="entry name" value="METHYL-ACCEPTING CHEMOTAXIS PROTEIN CTPL"/>
    <property type="match status" value="1"/>
</dbReference>
<dbReference type="FunFam" id="1.10.287.950:FF:000001">
    <property type="entry name" value="Methyl-accepting chemotaxis sensory transducer"/>
    <property type="match status" value="1"/>
</dbReference>
<gene>
    <name evidence="11" type="ORF">SAMN05216217_103152</name>
</gene>